<feature type="transmembrane region" description="Helical" evidence="5">
    <location>
        <begin position="68"/>
        <end position="90"/>
    </location>
</feature>
<dbReference type="SUPFAM" id="SSF103473">
    <property type="entry name" value="MFS general substrate transporter"/>
    <property type="match status" value="1"/>
</dbReference>
<feature type="transmembrane region" description="Helical" evidence="5">
    <location>
        <begin position="334"/>
        <end position="359"/>
    </location>
</feature>
<dbReference type="Pfam" id="PF07690">
    <property type="entry name" value="MFS_1"/>
    <property type="match status" value="1"/>
</dbReference>
<dbReference type="Gene3D" id="1.20.1250.20">
    <property type="entry name" value="MFS general substrate transporter like domains"/>
    <property type="match status" value="2"/>
</dbReference>
<evidence type="ECO:0000256" key="1">
    <source>
        <dbReference type="ARBA" id="ARBA00004651"/>
    </source>
</evidence>
<evidence type="ECO:0000256" key="3">
    <source>
        <dbReference type="ARBA" id="ARBA00022989"/>
    </source>
</evidence>
<dbReference type="RefSeq" id="WP_204072475.1">
    <property type="nucleotide sequence ID" value="NZ_BAABHI010000035.1"/>
</dbReference>
<dbReference type="Proteomes" id="UP000622547">
    <property type="component" value="Unassembled WGS sequence"/>
</dbReference>
<evidence type="ECO:0000259" key="6">
    <source>
        <dbReference type="PROSITE" id="PS50850"/>
    </source>
</evidence>
<dbReference type="PANTHER" id="PTHR11360:SF304">
    <property type="entry name" value="MFS DOMAIN-CONTAINING PROTEIN"/>
    <property type="match status" value="1"/>
</dbReference>
<feature type="transmembrane region" description="Helical" evidence="5">
    <location>
        <begin position="254"/>
        <end position="275"/>
    </location>
</feature>
<gene>
    <name evidence="7" type="ORF">Pph01_17550</name>
</gene>
<dbReference type="InterPro" id="IPR050327">
    <property type="entry name" value="Proton-linked_MCT"/>
</dbReference>
<dbReference type="GO" id="GO:0022857">
    <property type="term" value="F:transmembrane transporter activity"/>
    <property type="evidence" value="ECO:0007669"/>
    <property type="project" value="InterPro"/>
</dbReference>
<feature type="transmembrane region" description="Helical" evidence="5">
    <location>
        <begin position="371"/>
        <end position="394"/>
    </location>
</feature>
<feature type="transmembrane region" description="Helical" evidence="5">
    <location>
        <begin position="400"/>
        <end position="417"/>
    </location>
</feature>
<dbReference type="PROSITE" id="PS00216">
    <property type="entry name" value="SUGAR_TRANSPORT_1"/>
    <property type="match status" value="1"/>
</dbReference>
<comment type="caution">
    <text evidence="7">The sequence shown here is derived from an EMBL/GenBank/DDBJ whole genome shotgun (WGS) entry which is preliminary data.</text>
</comment>
<feature type="transmembrane region" description="Helical" evidence="5">
    <location>
        <begin position="281"/>
        <end position="298"/>
    </location>
</feature>
<sequence length="433" mass="44212">MEKPHVVRDWQGRAYLVGASPHDLINRSRSWMLWLPWAAMIAIAPLQYGYAAAVPGLLGPAGRPVTGVLAPLAAWIVCQAVVAFPTAYLVRDGRLGARAALGAGAALSGTALFTLALADGTATIVAGYALLGGAGAGLVYGVCTEVVARWYPERPGTHVAFATGAFAYGAAPLAVVAGAGPAHLDVAFAVSGVVAVAVIGFAARFVRLPPPRWWPSHVDPRDHALDSLVLRRTPPALREFSTGQALRTGALSSLVAILVLAGAVSIFDVVVVATLEAPGSWIALTLLIALNGAGRACAMLASERFGRRRVLSAVLALLAAGQPLFAVGTSPGSAGVIFVAAVLAGLGGGAFYPLIASLVREFFGHERTAEIHGVVYSTKAVAGVLGVGLAYVALTSGSQATVFAGMAMAAVLSLVVSHRLRRPGCPATLPAGM</sequence>
<dbReference type="AlphaFoldDB" id="A0A8J3U2H1"/>
<evidence type="ECO:0000313" key="7">
    <source>
        <dbReference type="EMBL" id="GII36752.1"/>
    </source>
</evidence>
<keyword evidence="8" id="KW-1185">Reference proteome</keyword>
<feature type="transmembrane region" description="Helical" evidence="5">
    <location>
        <begin position="186"/>
        <end position="206"/>
    </location>
</feature>
<organism evidence="7 8">
    <name type="scientific">Planotetraspora phitsanulokensis</name>
    <dbReference type="NCBI Taxonomy" id="575192"/>
    <lineage>
        <taxon>Bacteria</taxon>
        <taxon>Bacillati</taxon>
        <taxon>Actinomycetota</taxon>
        <taxon>Actinomycetes</taxon>
        <taxon>Streptosporangiales</taxon>
        <taxon>Streptosporangiaceae</taxon>
        <taxon>Planotetraspora</taxon>
    </lineage>
</organism>
<evidence type="ECO:0000256" key="4">
    <source>
        <dbReference type="ARBA" id="ARBA00023136"/>
    </source>
</evidence>
<evidence type="ECO:0000313" key="8">
    <source>
        <dbReference type="Proteomes" id="UP000622547"/>
    </source>
</evidence>
<accession>A0A8J3U2H1</accession>
<keyword evidence="2 5" id="KW-0812">Transmembrane</keyword>
<feature type="transmembrane region" description="Helical" evidence="5">
    <location>
        <begin position="124"/>
        <end position="147"/>
    </location>
</feature>
<feature type="transmembrane region" description="Helical" evidence="5">
    <location>
        <begin position="159"/>
        <end position="180"/>
    </location>
</feature>
<keyword evidence="4 5" id="KW-0472">Membrane</keyword>
<dbReference type="EMBL" id="BOOP01000006">
    <property type="protein sequence ID" value="GII36752.1"/>
    <property type="molecule type" value="Genomic_DNA"/>
</dbReference>
<name>A0A8J3U2H1_9ACTN</name>
<evidence type="ECO:0000256" key="2">
    <source>
        <dbReference type="ARBA" id="ARBA00022692"/>
    </source>
</evidence>
<dbReference type="InterPro" id="IPR036259">
    <property type="entry name" value="MFS_trans_sf"/>
</dbReference>
<dbReference type="InterPro" id="IPR011701">
    <property type="entry name" value="MFS"/>
</dbReference>
<dbReference type="GO" id="GO:0005886">
    <property type="term" value="C:plasma membrane"/>
    <property type="evidence" value="ECO:0007669"/>
    <property type="project" value="UniProtKB-SubCell"/>
</dbReference>
<feature type="transmembrane region" description="Helical" evidence="5">
    <location>
        <begin position="97"/>
        <end position="118"/>
    </location>
</feature>
<feature type="transmembrane region" description="Helical" evidence="5">
    <location>
        <begin position="310"/>
        <end position="328"/>
    </location>
</feature>
<dbReference type="InterPro" id="IPR020846">
    <property type="entry name" value="MFS_dom"/>
</dbReference>
<comment type="subcellular location">
    <subcellularLocation>
        <location evidence="1">Cell membrane</location>
        <topology evidence="1">Multi-pass membrane protein</topology>
    </subcellularLocation>
</comment>
<keyword evidence="3 5" id="KW-1133">Transmembrane helix</keyword>
<dbReference type="InterPro" id="IPR005829">
    <property type="entry name" value="Sugar_transporter_CS"/>
</dbReference>
<feature type="domain" description="Major facilitator superfamily (MFS) profile" evidence="6">
    <location>
        <begin position="242"/>
        <end position="433"/>
    </location>
</feature>
<evidence type="ECO:0000256" key="5">
    <source>
        <dbReference type="SAM" id="Phobius"/>
    </source>
</evidence>
<feature type="transmembrane region" description="Helical" evidence="5">
    <location>
        <begin position="31"/>
        <end position="48"/>
    </location>
</feature>
<dbReference type="PROSITE" id="PS50850">
    <property type="entry name" value="MFS"/>
    <property type="match status" value="1"/>
</dbReference>
<dbReference type="PANTHER" id="PTHR11360">
    <property type="entry name" value="MONOCARBOXYLATE TRANSPORTER"/>
    <property type="match status" value="1"/>
</dbReference>
<protein>
    <submittedName>
        <fullName evidence="7">MFS transporter</fullName>
    </submittedName>
</protein>
<proteinExistence type="predicted"/>
<reference evidence="7 8" key="1">
    <citation type="submission" date="2021-01" db="EMBL/GenBank/DDBJ databases">
        <title>Whole genome shotgun sequence of Planotetraspora phitsanulokensis NBRC 104273.</title>
        <authorList>
            <person name="Komaki H."/>
            <person name="Tamura T."/>
        </authorList>
    </citation>
    <scope>NUCLEOTIDE SEQUENCE [LARGE SCALE GENOMIC DNA]</scope>
    <source>
        <strain evidence="7 8">NBRC 104273</strain>
    </source>
</reference>